<accession>A0A2P5BA97</accession>
<keyword evidence="1" id="KW-0472">Membrane</keyword>
<keyword evidence="3" id="KW-1185">Reference proteome</keyword>
<evidence type="ECO:0000313" key="3">
    <source>
        <dbReference type="Proteomes" id="UP000237105"/>
    </source>
</evidence>
<proteinExistence type="predicted"/>
<organism evidence="2 3">
    <name type="scientific">Parasponia andersonii</name>
    <name type="common">Sponia andersonii</name>
    <dbReference type="NCBI Taxonomy" id="3476"/>
    <lineage>
        <taxon>Eukaryota</taxon>
        <taxon>Viridiplantae</taxon>
        <taxon>Streptophyta</taxon>
        <taxon>Embryophyta</taxon>
        <taxon>Tracheophyta</taxon>
        <taxon>Spermatophyta</taxon>
        <taxon>Magnoliopsida</taxon>
        <taxon>eudicotyledons</taxon>
        <taxon>Gunneridae</taxon>
        <taxon>Pentapetalae</taxon>
        <taxon>rosids</taxon>
        <taxon>fabids</taxon>
        <taxon>Rosales</taxon>
        <taxon>Cannabaceae</taxon>
        <taxon>Parasponia</taxon>
    </lineage>
</organism>
<dbReference type="STRING" id="3476.A0A2P5BA97"/>
<keyword evidence="1" id="KW-1133">Transmembrane helix</keyword>
<keyword evidence="2" id="KW-0808">Transferase</keyword>
<name>A0A2P5BA97_PARAD</name>
<dbReference type="GO" id="GO:0016740">
    <property type="term" value="F:transferase activity"/>
    <property type="evidence" value="ECO:0007669"/>
    <property type="project" value="UniProtKB-KW"/>
</dbReference>
<protein>
    <submittedName>
        <fullName evidence="2">Glycosyl transferase</fullName>
    </submittedName>
</protein>
<dbReference type="EMBL" id="JXTB01000325">
    <property type="protein sequence ID" value="PON45710.1"/>
    <property type="molecule type" value="Genomic_DNA"/>
</dbReference>
<feature type="transmembrane region" description="Helical" evidence="1">
    <location>
        <begin position="21"/>
        <end position="44"/>
    </location>
</feature>
<evidence type="ECO:0000313" key="2">
    <source>
        <dbReference type="EMBL" id="PON45710.1"/>
    </source>
</evidence>
<gene>
    <name evidence="2" type="ORF">PanWU01x14_257020</name>
</gene>
<sequence>MPSSPKFFHARQQTSARHRSTTFIVSACLVVGIAGFLFGLVSLLRPISGYKCPHGDPRSVRVVWERGAGNSDGHGADLAGGDTSKRHKVMGFVGIQTGFGSVGRRQSLRKTWMPPDQQGLQRHNIIGINIYGIRLVYDLGLRLKLNPGGFGSKVTWSFAEKMLSWTDKVPEIIYDLGYARKMVNSKLKSTRKLDLRDYNLSETDMNLKSL</sequence>
<evidence type="ECO:0000256" key="1">
    <source>
        <dbReference type="SAM" id="Phobius"/>
    </source>
</evidence>
<dbReference type="Proteomes" id="UP000237105">
    <property type="component" value="Unassembled WGS sequence"/>
</dbReference>
<dbReference type="AlphaFoldDB" id="A0A2P5BA97"/>
<keyword evidence="1" id="KW-0812">Transmembrane</keyword>
<reference evidence="3" key="1">
    <citation type="submission" date="2016-06" db="EMBL/GenBank/DDBJ databases">
        <title>Parallel loss of symbiosis genes in relatives of nitrogen-fixing non-legume Parasponia.</title>
        <authorList>
            <person name="Van Velzen R."/>
            <person name="Holmer R."/>
            <person name="Bu F."/>
            <person name="Rutten L."/>
            <person name="Van Zeijl A."/>
            <person name="Liu W."/>
            <person name="Santuari L."/>
            <person name="Cao Q."/>
            <person name="Sharma T."/>
            <person name="Shen D."/>
            <person name="Roswanjaya Y."/>
            <person name="Wardhani T."/>
            <person name="Kalhor M.S."/>
            <person name="Jansen J."/>
            <person name="Van den Hoogen J."/>
            <person name="Gungor B."/>
            <person name="Hartog M."/>
            <person name="Hontelez J."/>
            <person name="Verver J."/>
            <person name="Yang W.-C."/>
            <person name="Schijlen E."/>
            <person name="Repin R."/>
            <person name="Schilthuizen M."/>
            <person name="Schranz E."/>
            <person name="Heidstra R."/>
            <person name="Miyata K."/>
            <person name="Fedorova E."/>
            <person name="Kohlen W."/>
            <person name="Bisseling T."/>
            <person name="Smit S."/>
            <person name="Geurts R."/>
        </authorList>
    </citation>
    <scope>NUCLEOTIDE SEQUENCE [LARGE SCALE GENOMIC DNA]</scope>
    <source>
        <strain evidence="3">cv. WU1-14</strain>
    </source>
</reference>
<comment type="caution">
    <text evidence="2">The sequence shown here is derived from an EMBL/GenBank/DDBJ whole genome shotgun (WGS) entry which is preliminary data.</text>
</comment>
<dbReference type="OrthoDB" id="414175at2759"/>
<dbReference type="UniPathway" id="UPA00378"/>